<dbReference type="EMBL" id="LAZR01007107">
    <property type="protein sequence ID" value="KKM87391.1"/>
    <property type="molecule type" value="Genomic_DNA"/>
</dbReference>
<gene>
    <name evidence="1" type="ORF">LCGC14_1269430</name>
</gene>
<reference evidence="1" key="1">
    <citation type="journal article" date="2015" name="Nature">
        <title>Complex archaea that bridge the gap between prokaryotes and eukaryotes.</title>
        <authorList>
            <person name="Spang A."/>
            <person name="Saw J.H."/>
            <person name="Jorgensen S.L."/>
            <person name="Zaremba-Niedzwiedzka K."/>
            <person name="Martijn J."/>
            <person name="Lind A.E."/>
            <person name="van Eijk R."/>
            <person name="Schleper C."/>
            <person name="Guy L."/>
            <person name="Ettema T.J."/>
        </authorList>
    </citation>
    <scope>NUCLEOTIDE SEQUENCE</scope>
</reference>
<proteinExistence type="predicted"/>
<comment type="caution">
    <text evidence="1">The sequence shown here is derived from an EMBL/GenBank/DDBJ whole genome shotgun (WGS) entry which is preliminary data.</text>
</comment>
<dbReference type="AlphaFoldDB" id="A0A0F9LJK4"/>
<organism evidence="1">
    <name type="scientific">marine sediment metagenome</name>
    <dbReference type="NCBI Taxonomy" id="412755"/>
    <lineage>
        <taxon>unclassified sequences</taxon>
        <taxon>metagenomes</taxon>
        <taxon>ecological metagenomes</taxon>
    </lineage>
</organism>
<protein>
    <submittedName>
        <fullName evidence="1">Uncharacterized protein</fullName>
    </submittedName>
</protein>
<sequence>MKNHDQVVAGMTFYPGERLRCPARIVRGNGSQPCGRPIEIRLPPRTRAEVRVVAIPHFQAGEVLVECKQKRCRAQLAIRFEGVA</sequence>
<evidence type="ECO:0000313" key="1">
    <source>
        <dbReference type="EMBL" id="KKM87391.1"/>
    </source>
</evidence>
<accession>A0A0F9LJK4</accession>
<name>A0A0F9LJK4_9ZZZZ</name>